<reference evidence="1" key="1">
    <citation type="submission" date="2021-06" db="EMBL/GenBank/DDBJ databases">
        <authorList>
            <person name="Kallberg Y."/>
            <person name="Tangrot J."/>
            <person name="Rosling A."/>
        </authorList>
    </citation>
    <scope>NUCLEOTIDE SEQUENCE</scope>
    <source>
        <strain evidence="1">28 12/20/2015</strain>
    </source>
</reference>
<sequence>ISDPLSEKAMSTKCLKLKKKLPHLKYTTSSIKSGVSSYSESIDSRVMSLSESFKFITSSNSSCSFMNDRAIDLENRVQRLKELLRNKDEQLNQQAEMITQLSKMLNSKFKKRTRNLETCKTYKINKSDIIKFIRVIYDMYLMLYLSAQMFRINLDDFIIEITVHKFLTACDKISLVYVYKDG</sequence>
<comment type="caution">
    <text evidence="1">The sequence shown here is derived from an EMBL/GenBank/DDBJ whole genome shotgun (WGS) entry which is preliminary data.</text>
</comment>
<gene>
    <name evidence="1" type="ORF">SPELUC_LOCUS15227</name>
</gene>
<proteinExistence type="predicted"/>
<evidence type="ECO:0000313" key="2">
    <source>
        <dbReference type="Proteomes" id="UP000789366"/>
    </source>
</evidence>
<feature type="non-terminal residue" evidence="1">
    <location>
        <position position="1"/>
    </location>
</feature>
<protein>
    <submittedName>
        <fullName evidence="1">5341_t:CDS:1</fullName>
    </submittedName>
</protein>
<dbReference type="Proteomes" id="UP000789366">
    <property type="component" value="Unassembled WGS sequence"/>
</dbReference>
<keyword evidence="2" id="KW-1185">Reference proteome</keyword>
<dbReference type="EMBL" id="CAJVPW010049111">
    <property type="protein sequence ID" value="CAG8762401.1"/>
    <property type="molecule type" value="Genomic_DNA"/>
</dbReference>
<name>A0ACA9QTQ4_9GLOM</name>
<accession>A0ACA9QTQ4</accession>
<organism evidence="1 2">
    <name type="scientific">Cetraspora pellucida</name>
    <dbReference type="NCBI Taxonomy" id="1433469"/>
    <lineage>
        <taxon>Eukaryota</taxon>
        <taxon>Fungi</taxon>
        <taxon>Fungi incertae sedis</taxon>
        <taxon>Mucoromycota</taxon>
        <taxon>Glomeromycotina</taxon>
        <taxon>Glomeromycetes</taxon>
        <taxon>Diversisporales</taxon>
        <taxon>Gigasporaceae</taxon>
        <taxon>Cetraspora</taxon>
    </lineage>
</organism>
<evidence type="ECO:0000313" key="1">
    <source>
        <dbReference type="EMBL" id="CAG8762401.1"/>
    </source>
</evidence>
<feature type="non-terminal residue" evidence="1">
    <location>
        <position position="182"/>
    </location>
</feature>